<dbReference type="Proteomes" id="UP000093267">
    <property type="component" value="Plasmid pL11995-1"/>
</dbReference>
<keyword evidence="1" id="KW-0614">Plasmid</keyword>
<name>A0A1B2J2N7_9LACO</name>
<dbReference type="RefSeq" id="WP_065903998.1">
    <property type="nucleotide sequence ID" value="NZ_CP014913.1"/>
</dbReference>
<gene>
    <name evidence="1" type="ORF">AYR63_15430</name>
</gene>
<dbReference type="EMBL" id="CP014925">
    <property type="protein sequence ID" value="ANZ68543.1"/>
    <property type="molecule type" value="Genomic_DNA"/>
</dbReference>
<geneLocation type="plasmid" evidence="2">
    <name>pl11995-1</name>
</geneLocation>
<organism evidence="1 2">
    <name type="scientific">Secundilactobacillus paracollinoides</name>
    <dbReference type="NCBI Taxonomy" id="240427"/>
    <lineage>
        <taxon>Bacteria</taxon>
        <taxon>Bacillati</taxon>
        <taxon>Bacillota</taxon>
        <taxon>Bacilli</taxon>
        <taxon>Lactobacillales</taxon>
        <taxon>Lactobacillaceae</taxon>
        <taxon>Secundilactobacillus</taxon>
    </lineage>
</organism>
<keyword evidence="2" id="KW-1185">Reference proteome</keyword>
<evidence type="ECO:0000313" key="1">
    <source>
        <dbReference type="EMBL" id="ANZ68543.1"/>
    </source>
</evidence>
<protein>
    <submittedName>
        <fullName evidence="1">Uncharacterized protein</fullName>
    </submittedName>
</protein>
<sequence length="170" mass="19439">MQKRKEAVQLDLALNDKQHEITATKLAKSIPVVKSSVTRWRNGKNKMDSSIMKTVAKEIHSVALHYSLARADYNILSFKESKRVSKDLFATTVDQKKEEHDRQEVQDKAFESAAVPKEHRTGKDYECINNYVEQLMEEIGSEITELLTFCKYVGLDANELIKKFNEKCGG</sequence>
<dbReference type="OrthoDB" id="2307188at2"/>
<dbReference type="AlphaFoldDB" id="A0A1B2J2N7"/>
<evidence type="ECO:0000313" key="2">
    <source>
        <dbReference type="Proteomes" id="UP000093267"/>
    </source>
</evidence>
<accession>A0A1B2J2N7</accession>
<proteinExistence type="predicted"/>
<reference evidence="1 2" key="1">
    <citation type="submission" date="2016-03" db="EMBL/GenBank/DDBJ databases">
        <title>Pediococcus and Lactobacillus from brewery environment - whole genome sequencing and assembly.</title>
        <authorList>
            <person name="Behr J."/>
            <person name="Geissler A.J."/>
            <person name="Vogel R.F."/>
        </authorList>
    </citation>
    <scope>NUCLEOTIDE SEQUENCE [LARGE SCALE GENOMIC DNA]</scope>
    <source>
        <strain evidence="1 2">TMW 1.1995</strain>
        <plasmid evidence="2">pl11995-1</plasmid>
    </source>
</reference>